<organism evidence="1 2">
    <name type="scientific">Iphiclides podalirius</name>
    <name type="common">scarce swallowtail</name>
    <dbReference type="NCBI Taxonomy" id="110791"/>
    <lineage>
        <taxon>Eukaryota</taxon>
        <taxon>Metazoa</taxon>
        <taxon>Ecdysozoa</taxon>
        <taxon>Arthropoda</taxon>
        <taxon>Hexapoda</taxon>
        <taxon>Insecta</taxon>
        <taxon>Pterygota</taxon>
        <taxon>Neoptera</taxon>
        <taxon>Endopterygota</taxon>
        <taxon>Lepidoptera</taxon>
        <taxon>Glossata</taxon>
        <taxon>Ditrysia</taxon>
        <taxon>Papilionoidea</taxon>
        <taxon>Papilionidae</taxon>
        <taxon>Papilioninae</taxon>
        <taxon>Iphiclides</taxon>
    </lineage>
</organism>
<gene>
    <name evidence="1" type="ORF">IPOD504_LOCUS11215</name>
</gene>
<name>A0ABN8IKR5_9NEOP</name>
<reference evidence="1" key="1">
    <citation type="submission" date="2022-03" db="EMBL/GenBank/DDBJ databases">
        <authorList>
            <person name="Martin H S."/>
        </authorList>
    </citation>
    <scope>NUCLEOTIDE SEQUENCE</scope>
</reference>
<protein>
    <submittedName>
        <fullName evidence="1">Uncharacterized protein</fullName>
    </submittedName>
</protein>
<accession>A0ABN8IKR5</accession>
<feature type="non-terminal residue" evidence="1">
    <location>
        <position position="77"/>
    </location>
</feature>
<evidence type="ECO:0000313" key="1">
    <source>
        <dbReference type="EMBL" id="CAH2060878.1"/>
    </source>
</evidence>
<keyword evidence="2" id="KW-1185">Reference proteome</keyword>
<evidence type="ECO:0000313" key="2">
    <source>
        <dbReference type="Proteomes" id="UP000837857"/>
    </source>
</evidence>
<proteinExistence type="predicted"/>
<dbReference type="EMBL" id="OW152839">
    <property type="protein sequence ID" value="CAH2060878.1"/>
    <property type="molecule type" value="Genomic_DNA"/>
</dbReference>
<dbReference type="Proteomes" id="UP000837857">
    <property type="component" value="Chromosome 27"/>
</dbReference>
<sequence length="77" mass="8403">MRERRAPRLCACAECERDTFLCLRCLAHSHVPLNNLVEVGMGARGGEACEGARGDAPAAPPRWHSSANAIQKRFIPC</sequence>